<dbReference type="SUPFAM" id="SSF46689">
    <property type="entry name" value="Homeodomain-like"/>
    <property type="match status" value="1"/>
</dbReference>
<comment type="caution">
    <text evidence="10">The sequence shown here is derived from an EMBL/GenBank/DDBJ whole genome shotgun (WGS) entry which is preliminary data.</text>
</comment>
<comment type="catalytic activity">
    <reaction evidence="1">
        <text>ATP + protein L-histidine = ADP + protein N-phospho-L-histidine.</text>
        <dbReference type="EC" id="2.7.13.3"/>
    </reaction>
</comment>
<feature type="domain" description="HTH araC/xylS-type" evidence="7">
    <location>
        <begin position="1254"/>
        <end position="1353"/>
    </location>
</feature>
<protein>
    <recommendedName>
        <fullName evidence="2">histidine kinase</fullName>
        <ecNumber evidence="2">2.7.13.3</ecNumber>
    </recommendedName>
</protein>
<proteinExistence type="predicted"/>
<dbReference type="InterPro" id="IPR005467">
    <property type="entry name" value="His_kinase_dom"/>
</dbReference>
<dbReference type="InterPro" id="IPR003594">
    <property type="entry name" value="HATPase_dom"/>
</dbReference>
<dbReference type="InterPro" id="IPR036097">
    <property type="entry name" value="HisK_dim/P_sf"/>
</dbReference>
<dbReference type="InterPro" id="IPR001789">
    <property type="entry name" value="Sig_transdc_resp-reg_receiver"/>
</dbReference>
<dbReference type="CDD" id="cd00146">
    <property type="entry name" value="PKD"/>
    <property type="match status" value="1"/>
</dbReference>
<gene>
    <name evidence="10" type="ORF">ACFSJU_18490</name>
</gene>
<dbReference type="Proteomes" id="UP001597387">
    <property type="component" value="Unassembled WGS sequence"/>
</dbReference>
<dbReference type="Gene3D" id="3.40.50.2300">
    <property type="match status" value="1"/>
</dbReference>
<dbReference type="PROSITE" id="PS01124">
    <property type="entry name" value="HTH_ARAC_FAMILY_2"/>
    <property type="match status" value="1"/>
</dbReference>
<dbReference type="Pfam" id="PF12833">
    <property type="entry name" value="HTH_18"/>
    <property type="match status" value="1"/>
</dbReference>
<evidence type="ECO:0000259" key="9">
    <source>
        <dbReference type="PROSITE" id="PS50110"/>
    </source>
</evidence>
<accession>A0ABW4ZRV8</accession>
<evidence type="ECO:0000313" key="10">
    <source>
        <dbReference type="EMBL" id="MFD2164401.1"/>
    </source>
</evidence>
<keyword evidence="4" id="KW-0805">Transcription regulation</keyword>
<dbReference type="PANTHER" id="PTHR43547:SF2">
    <property type="entry name" value="HYBRID SIGNAL TRANSDUCTION HISTIDINE KINASE C"/>
    <property type="match status" value="1"/>
</dbReference>
<dbReference type="Gene3D" id="1.10.287.130">
    <property type="match status" value="1"/>
</dbReference>
<dbReference type="InterPro" id="IPR015943">
    <property type="entry name" value="WD40/YVTN_repeat-like_dom_sf"/>
</dbReference>
<dbReference type="SMART" id="SM00448">
    <property type="entry name" value="REC"/>
    <property type="match status" value="1"/>
</dbReference>
<dbReference type="EMBL" id="JBHUHZ010000004">
    <property type="protein sequence ID" value="MFD2164401.1"/>
    <property type="molecule type" value="Genomic_DNA"/>
</dbReference>
<dbReference type="PROSITE" id="PS50109">
    <property type="entry name" value="HIS_KIN"/>
    <property type="match status" value="1"/>
</dbReference>
<dbReference type="CDD" id="cd00082">
    <property type="entry name" value="HisKA"/>
    <property type="match status" value="1"/>
</dbReference>
<evidence type="ECO:0000256" key="6">
    <source>
        <dbReference type="PROSITE-ProRule" id="PRU00169"/>
    </source>
</evidence>
<dbReference type="PROSITE" id="PS50110">
    <property type="entry name" value="RESPONSE_REGULATORY"/>
    <property type="match status" value="1"/>
</dbReference>
<dbReference type="Pfam" id="PF02518">
    <property type="entry name" value="HATPase_c"/>
    <property type="match status" value="1"/>
</dbReference>
<organism evidence="10 11">
    <name type="scientific">Paradesertivirga mongoliensis</name>
    <dbReference type="NCBI Taxonomy" id="2100740"/>
    <lineage>
        <taxon>Bacteria</taxon>
        <taxon>Pseudomonadati</taxon>
        <taxon>Bacteroidota</taxon>
        <taxon>Sphingobacteriia</taxon>
        <taxon>Sphingobacteriales</taxon>
        <taxon>Sphingobacteriaceae</taxon>
        <taxon>Paradesertivirga</taxon>
    </lineage>
</organism>
<sequence length="1358" mass="154668">MIFLLKIVVPLTALADQPELKLTNISREHGLSNSTVFCIYQDSYGFIWFGTGDGLNRYDGAQMQVYRNDAKINHTISDNYVKYIYEDSQRNLWVGTTNGLNLFDRKLGRFKRFFFNPEGKSGNDISCVLEDRKKNLWIGTHGAGLAILDKKVGKLRSIAPEYKNKAPLSLNHINHLFEDSKQNLWIATNQGIVILDIKQKQLKKLDIQGKSRIDVRTICEDSQGKKWIATEGNGIFVYSPGTGKFHNYNHQEKQSSSLGSNLVRTLMIDKDGKVWSGCVTGGLNLLDSKTNSFYRYIPDRTVSALFEDNQGNLWAGTHRGGVYLYAPNAQKFNVVQIQTSPHILSNNDVRAFFEDKKGNIWIGTDGGGVSKYNPETKKAIKFRHQTASPNSLGSDFILDIIGDNNSNVWISSWGGGISLYNEKNSKFTRYLNRPQDSSSISSNYVHKMIPDEKGNFWVGTYFGGLNYLNTVSGRFTRIPSTRNIPRAMWGNNVISMCEDVKKGNLWIGTDDAGLNYFDKASQSFQHYFVDGASLQEIRIIFKDRKNRIWVGAKGIYLYNRKKNRFDRYTKAPSLNADFIKGILEDDKGHLWISTLNGLVNLDPEKGSTRRFNTSDGLQSLEFEANAVLKTRNGVMYFGGINGYNYFHPENIPTNNFIPPVYFTELSIFNKRAVPLEEGSPLKEDLPFVPVINLNYKQSSFSVSYAALNYTSPNNNQYAYKLEGFDKEWNYVGNATKASYTNLDPGDYILKVKAANNDGIWSNRIANLEISIAPPFWQRIWFQLITVALIISIVYYVLSLKRKLELEKLEEKKKDEIHQMQLEFFTNISHEFRTPLALIIGRLDRLVKENSNKDLLPHIRSLFKNSAHLLNLLNELMDFRKVESGALQLHVSKGNLSSFLDELAEEFIILAQEKNIQLSIEKHEEISEAWFDRQVMEKIITNLIHNSIKYTPPGGQISVEIVKEWPERTFENELSIRSGYNPVEALGIRVKDSGIGITRDSLKLLFERYFRITDAHLGSGVGLAFVKSLAMLHKGDIYVSSEKNQGTEIVISIPCTENDYSATEKRTEHTKTGLDNLESILTEPDIGIFDHTPLAESDEDISAANKRRILLVEDNDEMRNMLKESLSAYFHVSEASNGAEGYLKVKEEFPELIISDVMMGVMGGIEFCKRVRENIETSHIPFIMLTAKSSLEAQISGIETGADLYFPKPVSVQLLLLTIQNIFNQRRKLKTHSVKGHQAELKELVHSTKEREFIVKVLTIIEKYMEDPNFDADRLCREIAMSKTNLYHKLKSITGHSISEFIRSVRLNKAKEIMVNEDVLINEVMFRVGIQTQSYFTRVFKSEFGTTPRQFLQEVRARN</sequence>
<dbReference type="SUPFAM" id="SSF47384">
    <property type="entry name" value="Homodimeric domain of signal transducing histidine kinase"/>
    <property type="match status" value="1"/>
</dbReference>
<dbReference type="Gene3D" id="2.130.10.10">
    <property type="entry name" value="YVTN repeat-like/Quinoprotein amine dehydrogenase"/>
    <property type="match status" value="2"/>
</dbReference>
<evidence type="ECO:0000259" key="7">
    <source>
        <dbReference type="PROSITE" id="PS01124"/>
    </source>
</evidence>
<dbReference type="SUPFAM" id="SSF63829">
    <property type="entry name" value="Calcium-dependent phosphotriesterase"/>
    <property type="match status" value="3"/>
</dbReference>
<keyword evidence="5" id="KW-0804">Transcription</keyword>
<name>A0ABW4ZRV8_9SPHI</name>
<dbReference type="SMART" id="SM00387">
    <property type="entry name" value="HATPase_c"/>
    <property type="match status" value="1"/>
</dbReference>
<dbReference type="InterPro" id="IPR011123">
    <property type="entry name" value="Y_Y_Y"/>
</dbReference>
<dbReference type="Pfam" id="PF00072">
    <property type="entry name" value="Response_reg"/>
    <property type="match status" value="1"/>
</dbReference>
<dbReference type="InterPro" id="IPR018060">
    <property type="entry name" value="HTH_AraC"/>
</dbReference>
<dbReference type="SMART" id="SM00342">
    <property type="entry name" value="HTH_ARAC"/>
    <property type="match status" value="1"/>
</dbReference>
<keyword evidence="11" id="KW-1185">Reference proteome</keyword>
<keyword evidence="3 6" id="KW-0597">Phosphoprotein</keyword>
<evidence type="ECO:0000256" key="5">
    <source>
        <dbReference type="ARBA" id="ARBA00023163"/>
    </source>
</evidence>
<dbReference type="CDD" id="cd17574">
    <property type="entry name" value="REC_OmpR"/>
    <property type="match status" value="1"/>
</dbReference>
<dbReference type="SUPFAM" id="SSF55874">
    <property type="entry name" value="ATPase domain of HSP90 chaperone/DNA topoisomerase II/histidine kinase"/>
    <property type="match status" value="1"/>
</dbReference>
<dbReference type="Pfam" id="PF00512">
    <property type="entry name" value="HisKA"/>
    <property type="match status" value="1"/>
</dbReference>
<dbReference type="Pfam" id="PF07495">
    <property type="entry name" value="Y_Y_Y"/>
    <property type="match status" value="1"/>
</dbReference>
<dbReference type="SMART" id="SM00388">
    <property type="entry name" value="HisKA"/>
    <property type="match status" value="1"/>
</dbReference>
<evidence type="ECO:0000256" key="1">
    <source>
        <dbReference type="ARBA" id="ARBA00000085"/>
    </source>
</evidence>
<dbReference type="InterPro" id="IPR011110">
    <property type="entry name" value="Reg_prop"/>
</dbReference>
<dbReference type="Gene3D" id="1.10.10.60">
    <property type="entry name" value="Homeodomain-like"/>
    <property type="match status" value="1"/>
</dbReference>
<evidence type="ECO:0000256" key="4">
    <source>
        <dbReference type="ARBA" id="ARBA00023015"/>
    </source>
</evidence>
<dbReference type="InterPro" id="IPR009057">
    <property type="entry name" value="Homeodomain-like_sf"/>
</dbReference>
<reference evidence="11" key="1">
    <citation type="journal article" date="2019" name="Int. J. Syst. Evol. Microbiol.">
        <title>The Global Catalogue of Microorganisms (GCM) 10K type strain sequencing project: providing services to taxonomists for standard genome sequencing and annotation.</title>
        <authorList>
            <consortium name="The Broad Institute Genomics Platform"/>
            <consortium name="The Broad Institute Genome Sequencing Center for Infectious Disease"/>
            <person name="Wu L."/>
            <person name="Ma J."/>
        </authorList>
    </citation>
    <scope>NUCLEOTIDE SEQUENCE [LARGE SCALE GENOMIC DNA]</scope>
    <source>
        <strain evidence="11">KCTC 42217</strain>
    </source>
</reference>
<dbReference type="InterPro" id="IPR004358">
    <property type="entry name" value="Sig_transdc_His_kin-like_C"/>
</dbReference>
<dbReference type="InterPro" id="IPR003661">
    <property type="entry name" value="HisK_dim/P_dom"/>
</dbReference>
<feature type="domain" description="Response regulatory" evidence="9">
    <location>
        <begin position="1107"/>
        <end position="1222"/>
    </location>
</feature>
<dbReference type="InterPro" id="IPR011006">
    <property type="entry name" value="CheY-like_superfamily"/>
</dbReference>
<dbReference type="Gene3D" id="2.60.40.10">
    <property type="entry name" value="Immunoglobulins"/>
    <property type="match status" value="1"/>
</dbReference>
<dbReference type="InterPro" id="IPR036890">
    <property type="entry name" value="HATPase_C_sf"/>
</dbReference>
<evidence type="ECO:0000256" key="2">
    <source>
        <dbReference type="ARBA" id="ARBA00012438"/>
    </source>
</evidence>
<feature type="modified residue" description="4-aspartylphosphate" evidence="6">
    <location>
        <position position="1155"/>
    </location>
</feature>
<feature type="domain" description="Histidine kinase" evidence="8">
    <location>
        <begin position="826"/>
        <end position="1056"/>
    </location>
</feature>
<evidence type="ECO:0000313" key="11">
    <source>
        <dbReference type="Proteomes" id="UP001597387"/>
    </source>
</evidence>
<evidence type="ECO:0000259" key="8">
    <source>
        <dbReference type="PROSITE" id="PS50109"/>
    </source>
</evidence>
<dbReference type="SUPFAM" id="SSF52172">
    <property type="entry name" value="CheY-like"/>
    <property type="match status" value="1"/>
</dbReference>
<dbReference type="Gene3D" id="3.30.565.10">
    <property type="entry name" value="Histidine kinase-like ATPase, C-terminal domain"/>
    <property type="match status" value="1"/>
</dbReference>
<dbReference type="InterPro" id="IPR013783">
    <property type="entry name" value="Ig-like_fold"/>
</dbReference>
<dbReference type="EC" id="2.7.13.3" evidence="2"/>
<evidence type="ECO:0000256" key="3">
    <source>
        <dbReference type="ARBA" id="ARBA00022553"/>
    </source>
</evidence>
<dbReference type="Pfam" id="PF07494">
    <property type="entry name" value="Reg_prop"/>
    <property type="match status" value="8"/>
</dbReference>
<dbReference type="PRINTS" id="PR00344">
    <property type="entry name" value="BCTRLSENSOR"/>
</dbReference>
<dbReference type="PANTHER" id="PTHR43547">
    <property type="entry name" value="TWO-COMPONENT HISTIDINE KINASE"/>
    <property type="match status" value="1"/>
</dbReference>
<dbReference type="RefSeq" id="WP_255901761.1">
    <property type="nucleotide sequence ID" value="NZ_JAFMZO010000002.1"/>
</dbReference>